<dbReference type="PANTHER" id="PTHR11575">
    <property type="entry name" value="5'-NUCLEOTIDASE-RELATED"/>
    <property type="match status" value="1"/>
</dbReference>
<dbReference type="OrthoDB" id="5523333at2"/>
<reference evidence="2 3" key="2">
    <citation type="submission" date="2016-12" db="EMBL/GenBank/DDBJ databases">
        <title>Draft Genome Sequence of Cystobacter ferrugineus Strain Cbfe23.</title>
        <authorList>
            <person name="Akbar S."/>
            <person name="Dowd S.E."/>
            <person name="Stevens D.C."/>
        </authorList>
    </citation>
    <scope>NUCLEOTIDE SEQUENCE [LARGE SCALE GENOMIC DNA]</scope>
    <source>
        <strain evidence="2 3">Cbfe23</strain>
    </source>
</reference>
<protein>
    <submittedName>
        <fullName evidence="2">5'-nucleotidase</fullName>
    </submittedName>
</protein>
<comment type="caution">
    <text evidence="2">The sequence shown here is derived from an EMBL/GenBank/DDBJ whole genome shotgun (WGS) entry which is preliminary data.</text>
</comment>
<dbReference type="GO" id="GO:0016787">
    <property type="term" value="F:hydrolase activity"/>
    <property type="evidence" value="ECO:0007669"/>
    <property type="project" value="InterPro"/>
</dbReference>
<feature type="coiled-coil region" evidence="1">
    <location>
        <begin position="208"/>
        <end position="265"/>
    </location>
</feature>
<dbReference type="GO" id="GO:0009166">
    <property type="term" value="P:nucleotide catabolic process"/>
    <property type="evidence" value="ECO:0007669"/>
    <property type="project" value="InterPro"/>
</dbReference>
<dbReference type="GO" id="GO:0030288">
    <property type="term" value="C:outer membrane-bounded periplasmic space"/>
    <property type="evidence" value="ECO:0007669"/>
    <property type="project" value="TreeGrafter"/>
</dbReference>
<evidence type="ECO:0000313" key="3">
    <source>
        <dbReference type="Proteomes" id="UP000182229"/>
    </source>
</evidence>
<reference evidence="3" key="1">
    <citation type="submission" date="2016-11" db="EMBL/GenBank/DDBJ databases">
        <authorList>
            <person name="Shukria A."/>
            <person name="Stevens D.C."/>
        </authorList>
    </citation>
    <scope>NUCLEOTIDE SEQUENCE [LARGE SCALE GENOMIC DNA]</scope>
    <source>
        <strain evidence="3">Cbfe23</strain>
    </source>
</reference>
<dbReference type="InterPro" id="IPR006179">
    <property type="entry name" value="5_nucleotidase/apyrase"/>
</dbReference>
<dbReference type="EMBL" id="MPIN01000002">
    <property type="protein sequence ID" value="OJH41068.1"/>
    <property type="molecule type" value="Genomic_DNA"/>
</dbReference>
<dbReference type="SUPFAM" id="SSF56300">
    <property type="entry name" value="Metallo-dependent phosphatases"/>
    <property type="match status" value="1"/>
</dbReference>
<dbReference type="STRING" id="83449.BON30_09180"/>
<keyword evidence="3" id="KW-1185">Reference proteome</keyword>
<dbReference type="InterPro" id="IPR029052">
    <property type="entry name" value="Metallo-depent_PP-like"/>
</dbReference>
<evidence type="ECO:0000256" key="1">
    <source>
        <dbReference type="SAM" id="Coils"/>
    </source>
</evidence>
<proteinExistence type="predicted"/>
<dbReference type="Proteomes" id="UP000182229">
    <property type="component" value="Unassembled WGS sequence"/>
</dbReference>
<dbReference type="Gene3D" id="3.60.21.10">
    <property type="match status" value="1"/>
</dbReference>
<dbReference type="AlphaFoldDB" id="A0A1L9BFT6"/>
<dbReference type="PANTHER" id="PTHR11575:SF24">
    <property type="entry name" value="5'-NUCLEOTIDASE"/>
    <property type="match status" value="1"/>
</dbReference>
<sequence>MLVLDSGNALFKSPAPGGMAREKERAVLLLEQMDALGTTAMAVGARDLTLGADFLSQTVKGKKLKLLSANLVDAEGKPLFAASTVVTVGGVKFGVVGVSPPGPVSTAKGVKGLPPAKAALAEARRLREKDKVDVVVLLAALPQTELQPLSVQVGTTVDFILQSHEGRAFLPQHNDFAVLLGAGDRGRQVAWLELSVEGKGPFHDLSSAERAQQGVKLVEENLQQARRSLAAAKDETVRASWRETIASLEKRIQQLSQEAKLVGKAGERTFRFSYLQLGGDVVDDPGLKRLVERIEAPGSASH</sequence>
<evidence type="ECO:0000313" key="2">
    <source>
        <dbReference type="EMBL" id="OJH41068.1"/>
    </source>
</evidence>
<name>A0A1L9BFT6_9BACT</name>
<accession>A0A1L9BFT6</accession>
<keyword evidence="1" id="KW-0175">Coiled coil</keyword>
<organism evidence="2 3">
    <name type="scientific">Cystobacter ferrugineus</name>
    <dbReference type="NCBI Taxonomy" id="83449"/>
    <lineage>
        <taxon>Bacteria</taxon>
        <taxon>Pseudomonadati</taxon>
        <taxon>Myxococcota</taxon>
        <taxon>Myxococcia</taxon>
        <taxon>Myxococcales</taxon>
        <taxon>Cystobacterineae</taxon>
        <taxon>Archangiaceae</taxon>
        <taxon>Cystobacter</taxon>
    </lineage>
</organism>
<gene>
    <name evidence="2" type="ORF">BON30_09180</name>
</gene>